<feature type="region of interest" description="Disordered" evidence="1">
    <location>
        <begin position="1"/>
        <end position="50"/>
    </location>
</feature>
<evidence type="ECO:0000313" key="2">
    <source>
        <dbReference type="EMBL" id="KAA9333142.1"/>
    </source>
</evidence>
<keyword evidence="3" id="KW-1185">Reference proteome</keyword>
<evidence type="ECO:0000313" key="3">
    <source>
        <dbReference type="Proteomes" id="UP000326380"/>
    </source>
</evidence>
<dbReference type="AlphaFoldDB" id="A0AA88FIE9"/>
<sequence>MRRSTNSAKGGAGTRGGSAGWGGAGAGGGGGGGGALPGTGGGGGGAGGSGGRMVTRFSSWLSTTSSSRVAPPCSFVFNAPTRIFWPGLAVAISCWAYGVGK</sequence>
<gene>
    <name evidence="2" type="ORF">F0P96_09175</name>
</gene>
<proteinExistence type="predicted"/>
<accession>A0AA88FIE9</accession>
<dbReference type="EMBL" id="VTWU01000003">
    <property type="protein sequence ID" value="KAA9333142.1"/>
    <property type="molecule type" value="Genomic_DNA"/>
</dbReference>
<organism evidence="2 3">
    <name type="scientific">Hymenobacter busanensis</name>
    <dbReference type="NCBI Taxonomy" id="2607656"/>
    <lineage>
        <taxon>Bacteria</taxon>
        <taxon>Pseudomonadati</taxon>
        <taxon>Bacteroidota</taxon>
        <taxon>Cytophagia</taxon>
        <taxon>Cytophagales</taxon>
        <taxon>Hymenobacteraceae</taxon>
        <taxon>Hymenobacter</taxon>
    </lineage>
</organism>
<evidence type="ECO:0000256" key="1">
    <source>
        <dbReference type="SAM" id="MobiDB-lite"/>
    </source>
</evidence>
<feature type="compositionally biased region" description="Gly residues" evidence="1">
    <location>
        <begin position="10"/>
        <end position="50"/>
    </location>
</feature>
<protein>
    <submittedName>
        <fullName evidence="2">Uncharacterized protein</fullName>
    </submittedName>
</protein>
<dbReference type="Proteomes" id="UP000326380">
    <property type="component" value="Unassembled WGS sequence"/>
</dbReference>
<comment type="caution">
    <text evidence="2">The sequence shown here is derived from an EMBL/GenBank/DDBJ whole genome shotgun (WGS) entry which is preliminary data.</text>
</comment>
<reference evidence="2 3" key="1">
    <citation type="submission" date="2019-09" db="EMBL/GenBank/DDBJ databases">
        <title>Genome sequence of Hymenobacter sp. M3.</title>
        <authorList>
            <person name="Srinivasan S."/>
        </authorList>
    </citation>
    <scope>NUCLEOTIDE SEQUENCE [LARGE SCALE GENOMIC DNA]</scope>
    <source>
        <strain evidence="2 3">M3</strain>
    </source>
</reference>
<name>A0AA88FIE9_9BACT</name>